<name>A0ABU6J4Y1_9BURK</name>
<evidence type="ECO:0000313" key="1">
    <source>
        <dbReference type="EMBL" id="MEC4718392.1"/>
    </source>
</evidence>
<evidence type="ECO:0000313" key="2">
    <source>
        <dbReference type="Proteomes" id="UP001352263"/>
    </source>
</evidence>
<dbReference type="Proteomes" id="UP001352263">
    <property type="component" value="Unassembled WGS sequence"/>
</dbReference>
<gene>
    <name evidence="1" type="ORF">RY831_04495</name>
</gene>
<dbReference type="RefSeq" id="WP_326505115.1">
    <property type="nucleotide sequence ID" value="NZ_JAWIIV010000002.1"/>
</dbReference>
<accession>A0ABU6J4Y1</accession>
<proteinExistence type="predicted"/>
<sequence>MDAADHPLYDNRTIQMVADDIVAEALAADAGSRRVLAKGRSPVAGQVVGVRLHLPLAKRGIPVQTVHAGNQSDGYTRGKGLYNGEALTYLKCVRLRNAWFNVGQVAREKIASGAEAKHPMASIDGEFSLDAPEFTGVEISLNPRRVHLFVDGHNRPIQYAEHVTIYGHRAFVHGRLSFHDHSTAPPKVGDTLSAVCL</sequence>
<dbReference type="EMBL" id="JAWIIV010000002">
    <property type="protein sequence ID" value="MEC4718392.1"/>
    <property type="molecule type" value="Genomic_DNA"/>
</dbReference>
<reference evidence="1 2" key="1">
    <citation type="submission" date="2023-10" db="EMBL/GenBank/DDBJ databases">
        <title>Noviherbaspirillum sp. CPCC 100848 genome assembly.</title>
        <authorList>
            <person name="Li X.Y."/>
            <person name="Fang X.M."/>
        </authorList>
    </citation>
    <scope>NUCLEOTIDE SEQUENCE [LARGE SCALE GENOMIC DNA]</scope>
    <source>
        <strain evidence="1 2">CPCC 100848</strain>
    </source>
</reference>
<dbReference type="Pfam" id="PF25735">
    <property type="entry name" value="Phage_L5_gp82"/>
    <property type="match status" value="1"/>
</dbReference>
<organism evidence="1 2">
    <name type="scientific">Noviherbaspirillum album</name>
    <dbReference type="NCBI Taxonomy" id="3080276"/>
    <lineage>
        <taxon>Bacteria</taxon>
        <taxon>Pseudomonadati</taxon>
        <taxon>Pseudomonadota</taxon>
        <taxon>Betaproteobacteria</taxon>
        <taxon>Burkholderiales</taxon>
        <taxon>Oxalobacteraceae</taxon>
        <taxon>Noviherbaspirillum</taxon>
    </lineage>
</organism>
<keyword evidence="2" id="KW-1185">Reference proteome</keyword>
<protein>
    <submittedName>
        <fullName evidence="1">Uncharacterized protein</fullName>
    </submittedName>
</protein>
<dbReference type="InterPro" id="IPR058002">
    <property type="entry name" value="Gp82"/>
</dbReference>
<comment type="caution">
    <text evidence="1">The sequence shown here is derived from an EMBL/GenBank/DDBJ whole genome shotgun (WGS) entry which is preliminary data.</text>
</comment>